<sequence length="115" mass="13449">MNTYETQHYLFNFVNNLMLTLLVISYIGIWRLAPNYLDMLRTITQLYISLFLIIRFNPYASRPNFSELDRKVVFSAGMFLFTSTIISKYLANIIEKTPIVKEHKETAGIAVKYVL</sequence>
<protein>
    <submittedName>
        <fullName evidence="2">Uncharacterized protein</fullName>
    </submittedName>
</protein>
<feature type="transmembrane region" description="Helical" evidence="1">
    <location>
        <begin position="42"/>
        <end position="60"/>
    </location>
</feature>
<dbReference type="EMBL" id="MN740209">
    <property type="protein sequence ID" value="QHT93638.1"/>
    <property type="molecule type" value="Genomic_DNA"/>
</dbReference>
<proteinExistence type="predicted"/>
<name>A0A6C0IKD9_9ZZZZ</name>
<keyword evidence="1" id="KW-0812">Transmembrane</keyword>
<keyword evidence="1" id="KW-0472">Membrane</keyword>
<organism evidence="2">
    <name type="scientific">viral metagenome</name>
    <dbReference type="NCBI Taxonomy" id="1070528"/>
    <lineage>
        <taxon>unclassified sequences</taxon>
        <taxon>metagenomes</taxon>
        <taxon>organismal metagenomes</taxon>
    </lineage>
</organism>
<reference evidence="2" key="1">
    <citation type="journal article" date="2020" name="Nature">
        <title>Giant virus diversity and host interactions through global metagenomics.</title>
        <authorList>
            <person name="Schulz F."/>
            <person name="Roux S."/>
            <person name="Paez-Espino D."/>
            <person name="Jungbluth S."/>
            <person name="Walsh D.A."/>
            <person name="Denef V.J."/>
            <person name="McMahon K.D."/>
            <person name="Konstantinidis K.T."/>
            <person name="Eloe-Fadrosh E.A."/>
            <person name="Kyrpides N.C."/>
            <person name="Woyke T."/>
        </authorList>
    </citation>
    <scope>NUCLEOTIDE SEQUENCE</scope>
    <source>
        <strain evidence="2">GVMAG-M-3300024252-29</strain>
    </source>
</reference>
<keyword evidence="1" id="KW-1133">Transmembrane helix</keyword>
<feature type="transmembrane region" description="Helical" evidence="1">
    <location>
        <begin position="12"/>
        <end position="30"/>
    </location>
</feature>
<feature type="transmembrane region" description="Helical" evidence="1">
    <location>
        <begin position="72"/>
        <end position="91"/>
    </location>
</feature>
<evidence type="ECO:0000256" key="1">
    <source>
        <dbReference type="SAM" id="Phobius"/>
    </source>
</evidence>
<accession>A0A6C0IKD9</accession>
<dbReference type="AlphaFoldDB" id="A0A6C0IKD9"/>
<evidence type="ECO:0000313" key="2">
    <source>
        <dbReference type="EMBL" id="QHT93638.1"/>
    </source>
</evidence>